<keyword evidence="5" id="KW-0349">Heme</keyword>
<dbReference type="SUPFAM" id="SSF48113">
    <property type="entry name" value="Heme-dependent peroxidases"/>
    <property type="match status" value="2"/>
</dbReference>
<dbReference type="Proteomes" id="UP001328107">
    <property type="component" value="Unassembled WGS sequence"/>
</dbReference>
<protein>
    <recommendedName>
        <fullName evidence="9">Peroxidase</fullName>
    </recommendedName>
</protein>
<evidence type="ECO:0000313" key="7">
    <source>
        <dbReference type="EMBL" id="GMR35692.1"/>
    </source>
</evidence>
<dbReference type="GO" id="GO:0046872">
    <property type="term" value="F:metal ion binding"/>
    <property type="evidence" value="ECO:0007669"/>
    <property type="project" value="UniProtKB-KW"/>
</dbReference>
<dbReference type="PANTHER" id="PTHR11475:SF133">
    <property type="entry name" value="PEROXIDASE"/>
    <property type="match status" value="1"/>
</dbReference>
<feature type="non-terminal residue" evidence="7">
    <location>
        <position position="1"/>
    </location>
</feature>
<dbReference type="PROSITE" id="PS50292">
    <property type="entry name" value="PEROXIDASE_3"/>
    <property type="match status" value="2"/>
</dbReference>
<dbReference type="Gene3D" id="1.10.640.10">
    <property type="entry name" value="Haem peroxidase domain superfamily, animal type"/>
    <property type="match status" value="2"/>
</dbReference>
<dbReference type="GO" id="GO:0006979">
    <property type="term" value="P:response to oxidative stress"/>
    <property type="evidence" value="ECO:0007669"/>
    <property type="project" value="InterPro"/>
</dbReference>
<dbReference type="FunFam" id="1.10.640.10:FF:000006">
    <property type="entry name" value="Double oxidase: two peroxidase domains"/>
    <property type="match status" value="1"/>
</dbReference>
<evidence type="ECO:0000256" key="6">
    <source>
        <dbReference type="SAM" id="SignalP"/>
    </source>
</evidence>
<feature type="chain" id="PRO_5042909547" description="Peroxidase" evidence="6">
    <location>
        <begin position="26"/>
        <end position="1503"/>
    </location>
</feature>
<dbReference type="PANTHER" id="PTHR11475">
    <property type="entry name" value="OXIDASE/PEROXIDASE"/>
    <property type="match status" value="1"/>
</dbReference>
<evidence type="ECO:0000313" key="8">
    <source>
        <dbReference type="Proteomes" id="UP001328107"/>
    </source>
</evidence>
<dbReference type="GO" id="GO:0020037">
    <property type="term" value="F:heme binding"/>
    <property type="evidence" value="ECO:0007669"/>
    <property type="project" value="InterPro"/>
</dbReference>
<dbReference type="PRINTS" id="PR00457">
    <property type="entry name" value="ANPEROXIDASE"/>
</dbReference>
<dbReference type="InterPro" id="IPR037120">
    <property type="entry name" value="Haem_peroxidase_sf_animal"/>
</dbReference>
<keyword evidence="4 6" id="KW-0732">Signal</keyword>
<evidence type="ECO:0000256" key="5">
    <source>
        <dbReference type="PIRSR" id="PIRSR619791-2"/>
    </source>
</evidence>
<name>A0AAN4Z714_9BILA</name>
<dbReference type="GO" id="GO:0005576">
    <property type="term" value="C:extracellular region"/>
    <property type="evidence" value="ECO:0007669"/>
    <property type="project" value="UniProtKB-SubCell"/>
</dbReference>
<accession>A0AAN4Z714</accession>
<comment type="caution">
    <text evidence="7">The sequence shown here is derived from an EMBL/GenBank/DDBJ whole genome shotgun (WGS) entry which is preliminary data.</text>
</comment>
<evidence type="ECO:0000256" key="4">
    <source>
        <dbReference type="ARBA" id="ARBA00022729"/>
    </source>
</evidence>
<evidence type="ECO:0000256" key="2">
    <source>
        <dbReference type="ARBA" id="ARBA00022525"/>
    </source>
</evidence>
<reference evidence="8" key="1">
    <citation type="submission" date="2022-10" db="EMBL/GenBank/DDBJ databases">
        <title>Genome assembly of Pristionchus species.</title>
        <authorList>
            <person name="Yoshida K."/>
            <person name="Sommer R.J."/>
        </authorList>
    </citation>
    <scope>NUCLEOTIDE SEQUENCE [LARGE SCALE GENOMIC DNA]</scope>
    <source>
        <strain evidence="8">RS5460</strain>
    </source>
</reference>
<feature type="signal peptide" evidence="6">
    <location>
        <begin position="1"/>
        <end position="25"/>
    </location>
</feature>
<dbReference type="CDD" id="cd09823">
    <property type="entry name" value="peroxinectin_like"/>
    <property type="match status" value="2"/>
</dbReference>
<keyword evidence="3" id="KW-0575">Peroxidase</keyword>
<keyword evidence="2" id="KW-0964">Secreted</keyword>
<evidence type="ECO:0008006" key="9">
    <source>
        <dbReference type="Google" id="ProtNLM"/>
    </source>
</evidence>
<dbReference type="Pfam" id="PF03098">
    <property type="entry name" value="An_peroxidase"/>
    <property type="match status" value="2"/>
</dbReference>
<keyword evidence="3" id="KW-0560">Oxidoreductase</keyword>
<dbReference type="FunFam" id="1.10.640.10:FF:000003">
    <property type="entry name" value="chorion peroxidase"/>
    <property type="match status" value="1"/>
</dbReference>
<evidence type="ECO:0000256" key="1">
    <source>
        <dbReference type="ARBA" id="ARBA00004613"/>
    </source>
</evidence>
<dbReference type="GO" id="GO:0004601">
    <property type="term" value="F:peroxidase activity"/>
    <property type="evidence" value="ECO:0007669"/>
    <property type="project" value="UniProtKB-KW"/>
</dbReference>
<dbReference type="InterPro" id="IPR010255">
    <property type="entry name" value="Haem_peroxidase_sf"/>
</dbReference>
<keyword evidence="8" id="KW-1185">Reference proteome</keyword>
<keyword evidence="5" id="KW-0408">Iron</keyword>
<organism evidence="7 8">
    <name type="scientific">Pristionchus mayeri</name>
    <dbReference type="NCBI Taxonomy" id="1317129"/>
    <lineage>
        <taxon>Eukaryota</taxon>
        <taxon>Metazoa</taxon>
        <taxon>Ecdysozoa</taxon>
        <taxon>Nematoda</taxon>
        <taxon>Chromadorea</taxon>
        <taxon>Rhabditida</taxon>
        <taxon>Rhabditina</taxon>
        <taxon>Diplogasteromorpha</taxon>
        <taxon>Diplogasteroidea</taxon>
        <taxon>Neodiplogasteridae</taxon>
        <taxon>Pristionchus</taxon>
    </lineage>
</organism>
<feature type="binding site" description="axial binding residue" evidence="5">
    <location>
        <position position="1184"/>
    </location>
    <ligand>
        <name>heme b</name>
        <dbReference type="ChEBI" id="CHEBI:60344"/>
    </ligand>
    <ligandPart>
        <name>Fe</name>
        <dbReference type="ChEBI" id="CHEBI:18248"/>
    </ligandPart>
</feature>
<comment type="subcellular location">
    <subcellularLocation>
        <location evidence="1">Secreted</location>
    </subcellularLocation>
</comment>
<dbReference type="EMBL" id="BTRK01000002">
    <property type="protein sequence ID" value="GMR35692.1"/>
    <property type="molecule type" value="Genomic_DNA"/>
</dbReference>
<keyword evidence="5" id="KW-0479">Metal-binding</keyword>
<dbReference type="InterPro" id="IPR019791">
    <property type="entry name" value="Haem_peroxidase_animal"/>
</dbReference>
<evidence type="ECO:0000256" key="3">
    <source>
        <dbReference type="ARBA" id="ARBA00022559"/>
    </source>
</evidence>
<gene>
    <name evidence="7" type="ORF">PMAYCL1PPCAC_05887</name>
</gene>
<proteinExistence type="predicted"/>
<sequence>RMRPFPQAPLLLLPFLLLNLHETDAATCNPLLVRCRTSDALSTQFVIDELPAHLDPPTSPKERAVMEALLQIDLFFTHTQEDLLKKSTSVDQLRVPYKLYSTQNEWDDEAKMRFFVALVAEEATEKLPKDTTRDTRGTVLEKICPLHENDECPSTKYRSHDGLCNNVRHTDWGATYSRLQRYLPSVYPHTIAGHPTHPHLPSSRLVSSTLFKQPRVTQKIRLTQLVAHFSQFVYADLVQLAKPRIETASASAPLPCCDPAMAHPECTSIDVAANDTRFLGFIRCMPYARTTSAPNRACDLGERQQANLATSFLDASLIYGNEPHTARKLRAQNHGLLLTSYSSSPDFSLPMEAPRTRCADSARTCFLGGSNQVNFLPTSSALHTIWLRQHNRIAKELESMNPQWSDMKLYQETRRIVIAQLQHVTYNEWLPVLMSREIWAEYKLKGERSGYTSHYSTSVDPSVLNSYAAVVGQFFFTMYGSKLEHLDPIDRPLLDRPISEIYNDPSSLFMSDNIAGLLRFLVRRKTSMPGVHMNDELRDRLYKSIGNLGMDMATLIIETGRDHGIPGYVAWRERCGFGKIDSFIQLRPELTDGVRLAADLQMLYRRVEDVDLFVGGLAERPVKGGLVGKTFACILGHQFQKTKEGDRFWYENGMAPSQFTEKQLMEIRKTSFARILCENGRLETIQPHAFEMDDDFDNNAVPCEMLHTIDMSHWKDESKNLEIPVSMESVKKAFAIGQKEVEERRRREAHNIKKHQAEFSDGDPLVSYGKMMRAKREAVELSQVSKLLLASSQALLNDHQALIGKDGLPLRLDRKTLQTIMPQIDVSEFIGNFTALLGEDGSVGKCLPRKLPCDHTSPYRTFSGWCNNLRNPQFGNAFGPLRHLLKPAYEDGMDEPRARARSGRLLPNARLISNAVHLDLPYDHKKYSLMIMQFGQLLDHEVTHSPTERGPNDEILNCTRCDSQTTLSVHCMPLPVPEGDPHFPTHFNGERRCLPFARSLLGQLKLGYRNQLNQLTAFLDGSVIYGATKCEANHLRMFRGGLMNFTNLGHHNPMALPQGKQEQDCRSSPRFMCFVAGDERNSHQPALTVMHNIFLREHNRIATELERLNPQWDDEKIYQETRRIVAAEFQHITFNEYLPKLIGTRLMARYDLQPKIDGFFKGYDRACDASISHPFATAAFRFGHTLIRRMFPRMDSSFQNMSAPVDLAEHFNNVEPIYDNTRGGMDALLMGLLGTPSMAFDRHITDAVRNHLFARRGHATSGMDLITINILRARDHGVQPYNDLREFCGQRRAKTWNDLSPSMDQASIDALRKVYDHVDDIDIFPGLLSETPIKGALMPPTMACIIAEQFDKLKKCDRFYYENDLPYTKFSQEQLNEIRKVTLGSILCANARSMIKVQPDVFIMPDDLTNAQVPCRDFSKLDLKPWTDRPTCFIDDKHVARGDSMQRSPCMSCTCTADGPRCRSLTVSNCKQLVKDYSIEEIKKDMSCVIQCATIIKERTNDF</sequence>